<protein>
    <submittedName>
        <fullName evidence="1">6801_t:CDS:1</fullName>
    </submittedName>
</protein>
<organism evidence="1 2">
    <name type="scientific">Cetraspora pellucida</name>
    <dbReference type="NCBI Taxonomy" id="1433469"/>
    <lineage>
        <taxon>Eukaryota</taxon>
        <taxon>Fungi</taxon>
        <taxon>Fungi incertae sedis</taxon>
        <taxon>Mucoromycota</taxon>
        <taxon>Glomeromycotina</taxon>
        <taxon>Glomeromycetes</taxon>
        <taxon>Diversisporales</taxon>
        <taxon>Gigasporaceae</taxon>
        <taxon>Cetraspora</taxon>
    </lineage>
</organism>
<gene>
    <name evidence="1" type="ORF">CPELLU_LOCUS3838</name>
</gene>
<dbReference type="EMBL" id="CAJVQA010001919">
    <property type="protein sequence ID" value="CAG8530891.1"/>
    <property type="molecule type" value="Genomic_DNA"/>
</dbReference>
<sequence length="40" mass="4750">MKQEIYKTDDNFMDEIKQKHSQLYQVFVLKSDPSGCLNDI</sequence>
<accession>A0A9N9AJ66</accession>
<comment type="caution">
    <text evidence="1">The sequence shown here is derived from an EMBL/GenBank/DDBJ whole genome shotgun (WGS) entry which is preliminary data.</text>
</comment>
<name>A0A9N9AJ66_9GLOM</name>
<reference evidence="1" key="1">
    <citation type="submission" date="2021-06" db="EMBL/GenBank/DDBJ databases">
        <authorList>
            <person name="Kallberg Y."/>
            <person name="Tangrot J."/>
            <person name="Rosling A."/>
        </authorList>
    </citation>
    <scope>NUCLEOTIDE SEQUENCE</scope>
    <source>
        <strain evidence="1">FL966</strain>
    </source>
</reference>
<proteinExistence type="predicted"/>
<dbReference type="AlphaFoldDB" id="A0A9N9AJ66"/>
<dbReference type="Proteomes" id="UP000789759">
    <property type="component" value="Unassembled WGS sequence"/>
</dbReference>
<evidence type="ECO:0000313" key="1">
    <source>
        <dbReference type="EMBL" id="CAG8530891.1"/>
    </source>
</evidence>
<evidence type="ECO:0000313" key="2">
    <source>
        <dbReference type="Proteomes" id="UP000789759"/>
    </source>
</evidence>
<keyword evidence="2" id="KW-1185">Reference proteome</keyword>